<feature type="compositionally biased region" description="Polar residues" evidence="7">
    <location>
        <begin position="118"/>
        <end position="141"/>
    </location>
</feature>
<dbReference type="GO" id="GO:0007031">
    <property type="term" value="P:peroxisome organization"/>
    <property type="evidence" value="ECO:0007669"/>
    <property type="project" value="UniProtKB-ARBA"/>
</dbReference>
<dbReference type="PROSITE" id="PS00479">
    <property type="entry name" value="ZF_DAG_PE_1"/>
    <property type="match status" value="1"/>
</dbReference>
<dbReference type="InterPro" id="IPR052816">
    <property type="entry name" value="Peroxisomal_Membrane_PEX28-32"/>
</dbReference>
<comment type="subcellular location">
    <subcellularLocation>
        <location evidence="1">Membrane</location>
        <topology evidence="1">Multi-pass membrane protein</topology>
    </subcellularLocation>
</comment>
<dbReference type="GO" id="GO:0005778">
    <property type="term" value="C:peroxisomal membrane"/>
    <property type="evidence" value="ECO:0007669"/>
    <property type="project" value="TreeGrafter"/>
</dbReference>
<keyword evidence="11" id="KW-1185">Reference proteome</keyword>
<dbReference type="AlphaFoldDB" id="A0A9N9AK00"/>
<protein>
    <submittedName>
        <fullName evidence="10">3091_t:CDS:1</fullName>
    </submittedName>
</protein>
<comment type="caution">
    <text evidence="10">The sequence shown here is derived from an EMBL/GenBank/DDBJ whole genome shotgun (WGS) entry which is preliminary data.</text>
</comment>
<evidence type="ECO:0000256" key="7">
    <source>
        <dbReference type="SAM" id="MobiDB-lite"/>
    </source>
</evidence>
<feature type="compositionally biased region" description="Low complexity" evidence="7">
    <location>
        <begin position="550"/>
        <end position="560"/>
    </location>
</feature>
<sequence length="570" mass="64015">MLEHQFEEKTFAKPTQCDLCNKMLWGFVKQGVYCKVCGYVCHTKCSENSVYCGAPETSNSSKNSRKNNNSNESSSIVGSREIDSDRSNGETAEYGGGVGVVKNTRSSSGSLQIRSRSQPRSANSNHSSGPLPNSRTVSFRNLDSIPPPKPEPKAPLPPRPILHLIVSSAINMTNESKLPSDSSHPPLNLQTTTINFKKFVQKCGFIFALQDAVEDLVTWKNSANTLLAMVVYIYLCLYPHLIILTPLVIVLSVLISSYTKRFPDGPINQIRNRKKSNKNKKSKQSVPMLPAENSVDYLKNMQNIQNVMGTVSDGYDAVIPLFKHLDWSNEQESLRITQIVVLMLALLTATVWFVPWRKVFIVVGLSVFILNNKFVKALIKESSPLIMERGKIFMDQWKEFFMSEDDEEESEQDEIIVSVYENQRWWAGTGFGPQLLRSERAPWSSSMAGTTGLPPKDEIVPHEGYEWAGEDWSVDMNNVWEDEKGTELSVEPDEGGWVYTDNQWENPVLKSISGNKLFTRRRKWIRKARKIGTDIGRNGVGDANNPTDISSSSGNGNQNNPSIYRRKTNA</sequence>
<evidence type="ECO:0000256" key="3">
    <source>
        <dbReference type="ARBA" id="ARBA00022723"/>
    </source>
</evidence>
<feature type="compositionally biased region" description="Pro residues" evidence="7">
    <location>
        <begin position="145"/>
        <end position="158"/>
    </location>
</feature>
<dbReference type="SMART" id="SM00109">
    <property type="entry name" value="C1"/>
    <property type="match status" value="1"/>
</dbReference>
<evidence type="ECO:0000256" key="1">
    <source>
        <dbReference type="ARBA" id="ARBA00004141"/>
    </source>
</evidence>
<proteinExistence type="predicted"/>
<feature type="region of interest" description="Disordered" evidence="7">
    <location>
        <begin position="534"/>
        <end position="570"/>
    </location>
</feature>
<dbReference type="Proteomes" id="UP000789831">
    <property type="component" value="Unassembled WGS sequence"/>
</dbReference>
<evidence type="ECO:0000256" key="6">
    <source>
        <dbReference type="ARBA" id="ARBA00023136"/>
    </source>
</evidence>
<dbReference type="PANTHER" id="PTHR28304:SF2">
    <property type="entry name" value="PEROXISOMAL MEMBRANE PROTEIN PEX29"/>
    <property type="match status" value="1"/>
</dbReference>
<reference evidence="10" key="1">
    <citation type="submission" date="2021-06" db="EMBL/GenBank/DDBJ databases">
        <authorList>
            <person name="Kallberg Y."/>
            <person name="Tangrot J."/>
            <person name="Rosling A."/>
        </authorList>
    </citation>
    <scope>NUCLEOTIDE SEQUENCE</scope>
    <source>
        <strain evidence="10">MT106</strain>
    </source>
</reference>
<dbReference type="EMBL" id="CAJVPL010000826">
    <property type="protein sequence ID" value="CAG8532285.1"/>
    <property type="molecule type" value="Genomic_DNA"/>
</dbReference>
<name>A0A9N9AK00_9GLOM</name>
<dbReference type="Pfam" id="PF00130">
    <property type="entry name" value="C1_1"/>
    <property type="match status" value="1"/>
</dbReference>
<feature type="domain" description="Phorbol-ester/DAG-type" evidence="9">
    <location>
        <begin position="3"/>
        <end position="52"/>
    </location>
</feature>
<dbReference type="GO" id="GO:0046872">
    <property type="term" value="F:metal ion binding"/>
    <property type="evidence" value="ECO:0007669"/>
    <property type="project" value="UniProtKB-KW"/>
</dbReference>
<evidence type="ECO:0000259" key="9">
    <source>
        <dbReference type="PROSITE" id="PS50081"/>
    </source>
</evidence>
<gene>
    <name evidence="10" type="ORF">AGERDE_LOCUS5770</name>
</gene>
<dbReference type="PROSITE" id="PS50081">
    <property type="entry name" value="ZF_DAG_PE_2"/>
    <property type="match status" value="1"/>
</dbReference>
<evidence type="ECO:0000313" key="11">
    <source>
        <dbReference type="Proteomes" id="UP000789831"/>
    </source>
</evidence>
<dbReference type="OrthoDB" id="74314at2759"/>
<feature type="transmembrane region" description="Helical" evidence="8">
    <location>
        <begin position="333"/>
        <end position="353"/>
    </location>
</feature>
<keyword evidence="4" id="KW-0862">Zinc</keyword>
<dbReference type="PANTHER" id="PTHR28304">
    <property type="entry name" value="PEROXISOMAL MEMBRANE PROTEIN PEX29"/>
    <property type="match status" value="1"/>
</dbReference>
<evidence type="ECO:0000256" key="4">
    <source>
        <dbReference type="ARBA" id="ARBA00022833"/>
    </source>
</evidence>
<dbReference type="InterPro" id="IPR010482">
    <property type="entry name" value="TECPR1-like_DysF"/>
</dbReference>
<dbReference type="SMART" id="SM00694">
    <property type="entry name" value="DysFC"/>
    <property type="match status" value="1"/>
</dbReference>
<keyword evidence="3" id="KW-0479">Metal-binding</keyword>
<feature type="compositionally biased region" description="Low complexity" evidence="7">
    <location>
        <begin position="58"/>
        <end position="75"/>
    </location>
</feature>
<keyword evidence="6 8" id="KW-0472">Membrane</keyword>
<dbReference type="Gene3D" id="3.30.60.20">
    <property type="match status" value="1"/>
</dbReference>
<dbReference type="InterPro" id="IPR006614">
    <property type="entry name" value="Peroxin/Ferlin"/>
</dbReference>
<evidence type="ECO:0000256" key="2">
    <source>
        <dbReference type="ARBA" id="ARBA00022692"/>
    </source>
</evidence>
<feature type="compositionally biased region" description="Low complexity" evidence="7">
    <location>
        <begin position="105"/>
        <end position="116"/>
    </location>
</feature>
<dbReference type="CDD" id="cd00029">
    <property type="entry name" value="C1"/>
    <property type="match status" value="1"/>
</dbReference>
<dbReference type="InterPro" id="IPR002219">
    <property type="entry name" value="PKC_DAG/PE"/>
</dbReference>
<dbReference type="InterPro" id="IPR046349">
    <property type="entry name" value="C1-like_sf"/>
</dbReference>
<evidence type="ECO:0000256" key="8">
    <source>
        <dbReference type="SAM" id="Phobius"/>
    </source>
</evidence>
<evidence type="ECO:0000256" key="5">
    <source>
        <dbReference type="ARBA" id="ARBA00022989"/>
    </source>
</evidence>
<feature type="transmembrane region" description="Helical" evidence="8">
    <location>
        <begin position="231"/>
        <end position="255"/>
    </location>
</feature>
<evidence type="ECO:0000313" key="10">
    <source>
        <dbReference type="EMBL" id="CAG8532285.1"/>
    </source>
</evidence>
<dbReference type="SMART" id="SM00693">
    <property type="entry name" value="DysFN"/>
    <property type="match status" value="1"/>
</dbReference>
<keyword evidence="2 8" id="KW-0812">Transmembrane</keyword>
<dbReference type="Pfam" id="PF06398">
    <property type="entry name" value="Pex24p"/>
    <property type="match status" value="1"/>
</dbReference>
<keyword evidence="5 8" id="KW-1133">Transmembrane helix</keyword>
<dbReference type="SUPFAM" id="SSF57889">
    <property type="entry name" value="Cysteine-rich domain"/>
    <property type="match status" value="1"/>
</dbReference>
<accession>A0A9N9AK00</accession>
<organism evidence="10 11">
    <name type="scientific">Ambispora gerdemannii</name>
    <dbReference type="NCBI Taxonomy" id="144530"/>
    <lineage>
        <taxon>Eukaryota</taxon>
        <taxon>Fungi</taxon>
        <taxon>Fungi incertae sedis</taxon>
        <taxon>Mucoromycota</taxon>
        <taxon>Glomeromycotina</taxon>
        <taxon>Glomeromycetes</taxon>
        <taxon>Archaeosporales</taxon>
        <taxon>Ambisporaceae</taxon>
        <taxon>Ambispora</taxon>
    </lineage>
</organism>
<feature type="region of interest" description="Disordered" evidence="7">
    <location>
        <begin position="54"/>
        <end position="158"/>
    </location>
</feature>